<dbReference type="Proteomes" id="UP000653674">
    <property type="component" value="Unassembled WGS sequence"/>
</dbReference>
<dbReference type="RefSeq" id="WP_168079115.1">
    <property type="nucleotide sequence ID" value="NZ_BAAAQJ010000020.1"/>
</dbReference>
<reference evidence="1" key="1">
    <citation type="submission" date="2021-01" db="EMBL/GenBank/DDBJ databases">
        <title>Whole genome shotgun sequence of Planosporangium flavigriseum NBRC 105377.</title>
        <authorList>
            <person name="Komaki H."/>
            <person name="Tamura T."/>
        </authorList>
    </citation>
    <scope>NUCLEOTIDE SEQUENCE</scope>
    <source>
        <strain evidence="1">NBRC 105377</strain>
    </source>
</reference>
<sequence length="76" mass="7944">MSNTELAEVVRAGGPNRGKAVFELGDRAAADDKAATVLGELTMLPVLRNDRLHLGSLAWAALIGRLSATGRYAAVP</sequence>
<accession>A0A8J3LNJ4</accession>
<organism evidence="1 2">
    <name type="scientific">Planosporangium flavigriseum</name>
    <dbReference type="NCBI Taxonomy" id="373681"/>
    <lineage>
        <taxon>Bacteria</taxon>
        <taxon>Bacillati</taxon>
        <taxon>Actinomycetota</taxon>
        <taxon>Actinomycetes</taxon>
        <taxon>Micromonosporales</taxon>
        <taxon>Micromonosporaceae</taxon>
        <taxon>Planosporangium</taxon>
    </lineage>
</organism>
<proteinExistence type="predicted"/>
<name>A0A8J3LNJ4_9ACTN</name>
<evidence type="ECO:0000313" key="2">
    <source>
        <dbReference type="Proteomes" id="UP000653674"/>
    </source>
</evidence>
<gene>
    <name evidence="1" type="ORF">Pfl04_23590</name>
</gene>
<comment type="caution">
    <text evidence="1">The sequence shown here is derived from an EMBL/GenBank/DDBJ whole genome shotgun (WGS) entry which is preliminary data.</text>
</comment>
<evidence type="ECO:0000313" key="1">
    <source>
        <dbReference type="EMBL" id="GIG73955.1"/>
    </source>
</evidence>
<keyword evidence="2" id="KW-1185">Reference proteome</keyword>
<protein>
    <submittedName>
        <fullName evidence="1">Uncharacterized protein</fullName>
    </submittedName>
</protein>
<dbReference type="EMBL" id="BONU01000013">
    <property type="protein sequence ID" value="GIG73955.1"/>
    <property type="molecule type" value="Genomic_DNA"/>
</dbReference>
<dbReference type="AlphaFoldDB" id="A0A8J3LNJ4"/>